<dbReference type="InterPro" id="IPR039426">
    <property type="entry name" value="TonB-dep_rcpt-like"/>
</dbReference>
<protein>
    <submittedName>
        <fullName evidence="10">TonB-linked outer membrane protein, SusC/RagA family</fullName>
    </submittedName>
</protein>
<dbReference type="SUPFAM" id="SSF49464">
    <property type="entry name" value="Carboxypeptidase regulatory domain-like"/>
    <property type="match status" value="1"/>
</dbReference>
<dbReference type="InterPro" id="IPR012910">
    <property type="entry name" value="Plug_dom"/>
</dbReference>
<feature type="signal peptide" evidence="8">
    <location>
        <begin position="1"/>
        <end position="30"/>
    </location>
</feature>
<evidence type="ECO:0000313" key="11">
    <source>
        <dbReference type="Proteomes" id="UP000184109"/>
    </source>
</evidence>
<dbReference type="Proteomes" id="UP000184109">
    <property type="component" value="Unassembled WGS sequence"/>
</dbReference>
<dbReference type="PROSITE" id="PS52016">
    <property type="entry name" value="TONB_DEPENDENT_REC_3"/>
    <property type="match status" value="1"/>
</dbReference>
<gene>
    <name evidence="10" type="ORF">SAMN05444281_2062</name>
</gene>
<evidence type="ECO:0000259" key="9">
    <source>
        <dbReference type="Pfam" id="PF07715"/>
    </source>
</evidence>
<dbReference type="STRING" id="1195760.SAMN05444281_2062"/>
<dbReference type="InterPro" id="IPR023997">
    <property type="entry name" value="TonB-dep_OMP_SusC/RagA_CS"/>
</dbReference>
<keyword evidence="4 7" id="KW-0812">Transmembrane</keyword>
<keyword evidence="11" id="KW-1185">Reference proteome</keyword>
<dbReference type="Pfam" id="PF07715">
    <property type="entry name" value="Plug"/>
    <property type="match status" value="1"/>
</dbReference>
<evidence type="ECO:0000256" key="6">
    <source>
        <dbReference type="ARBA" id="ARBA00023237"/>
    </source>
</evidence>
<keyword evidence="5 7" id="KW-0472">Membrane</keyword>
<dbReference type="AlphaFoldDB" id="A0A1M5VYR9"/>
<evidence type="ECO:0000313" key="10">
    <source>
        <dbReference type="EMBL" id="SHH80338.1"/>
    </source>
</evidence>
<keyword evidence="8" id="KW-0732">Signal</keyword>
<dbReference type="NCBIfam" id="TIGR04056">
    <property type="entry name" value="OMP_RagA_SusC"/>
    <property type="match status" value="1"/>
</dbReference>
<feature type="chain" id="PRO_5012906464" evidence="8">
    <location>
        <begin position="31"/>
        <end position="1077"/>
    </location>
</feature>
<dbReference type="Gene3D" id="2.170.130.10">
    <property type="entry name" value="TonB-dependent receptor, plug domain"/>
    <property type="match status" value="1"/>
</dbReference>
<dbReference type="InterPro" id="IPR037066">
    <property type="entry name" value="Plug_dom_sf"/>
</dbReference>
<feature type="domain" description="TonB-dependent receptor plug" evidence="9">
    <location>
        <begin position="130"/>
        <end position="258"/>
    </location>
</feature>
<keyword evidence="2 7" id="KW-0813">Transport</keyword>
<dbReference type="NCBIfam" id="TIGR04057">
    <property type="entry name" value="SusC_RagA_signa"/>
    <property type="match status" value="1"/>
</dbReference>
<dbReference type="Gene3D" id="2.40.170.20">
    <property type="entry name" value="TonB-dependent receptor, beta-barrel domain"/>
    <property type="match status" value="1"/>
</dbReference>
<comment type="similarity">
    <text evidence="7">Belongs to the TonB-dependent receptor family.</text>
</comment>
<dbReference type="SUPFAM" id="SSF56935">
    <property type="entry name" value="Porins"/>
    <property type="match status" value="1"/>
</dbReference>
<evidence type="ECO:0000256" key="7">
    <source>
        <dbReference type="PROSITE-ProRule" id="PRU01360"/>
    </source>
</evidence>
<dbReference type="EMBL" id="FQXQ01000004">
    <property type="protein sequence ID" value="SHH80338.1"/>
    <property type="molecule type" value="Genomic_DNA"/>
</dbReference>
<evidence type="ECO:0000256" key="3">
    <source>
        <dbReference type="ARBA" id="ARBA00022452"/>
    </source>
</evidence>
<dbReference type="Gene3D" id="2.60.40.1120">
    <property type="entry name" value="Carboxypeptidase-like, regulatory domain"/>
    <property type="match status" value="1"/>
</dbReference>
<keyword evidence="3 7" id="KW-1134">Transmembrane beta strand</keyword>
<reference evidence="11" key="1">
    <citation type="submission" date="2016-11" db="EMBL/GenBank/DDBJ databases">
        <authorList>
            <person name="Varghese N."/>
            <person name="Submissions S."/>
        </authorList>
    </citation>
    <scope>NUCLEOTIDE SEQUENCE [LARGE SCALE GENOMIC DNA]</scope>
    <source>
        <strain evidence="11">DSM 100572</strain>
    </source>
</reference>
<accession>A0A1M5VYR9</accession>
<dbReference type="OrthoDB" id="9768177at2"/>
<dbReference type="InterPro" id="IPR023996">
    <property type="entry name" value="TonB-dep_OMP_SusC/RagA"/>
</dbReference>
<comment type="subcellular location">
    <subcellularLocation>
        <location evidence="1 7">Cell outer membrane</location>
        <topology evidence="1 7">Multi-pass membrane protein</topology>
    </subcellularLocation>
</comment>
<proteinExistence type="inferred from homology"/>
<dbReference type="RefSeq" id="WP_073121168.1">
    <property type="nucleotide sequence ID" value="NZ_BMEN01000004.1"/>
</dbReference>
<dbReference type="InterPro" id="IPR036942">
    <property type="entry name" value="Beta-barrel_TonB_sf"/>
</dbReference>
<dbReference type="GO" id="GO:0009279">
    <property type="term" value="C:cell outer membrane"/>
    <property type="evidence" value="ECO:0007669"/>
    <property type="project" value="UniProtKB-SubCell"/>
</dbReference>
<keyword evidence="6 7" id="KW-0998">Cell outer membrane</keyword>
<dbReference type="Pfam" id="PF13715">
    <property type="entry name" value="CarbopepD_reg_2"/>
    <property type="match status" value="1"/>
</dbReference>
<name>A0A1M5VYR9_9FLAO</name>
<evidence type="ECO:0000256" key="5">
    <source>
        <dbReference type="ARBA" id="ARBA00023136"/>
    </source>
</evidence>
<evidence type="ECO:0000256" key="2">
    <source>
        <dbReference type="ARBA" id="ARBA00022448"/>
    </source>
</evidence>
<dbReference type="InterPro" id="IPR008969">
    <property type="entry name" value="CarboxyPept-like_regulatory"/>
</dbReference>
<sequence length="1077" mass="117969">MKEITNQKYKQYKSLLTIVLIVLCSGFTHANISWNDVEQKKITGIVTDVKGQPIPGVNVIILGSQKGVITDFDGHYTILASPKDVLMFSYLGMVSKSVIVGKSTTINVVLKENENVLDEVTIIGYGSVKKDDVTGAVSAIKPNDNEALRSPSINNLIQGKVAGLDVTNTTGTPGAALSVRIRGTNSLRADNEPLYVIDGIIMNSATEDAANPFANTINDFQTQQSGLSGINPSDIETIQVLKDASATAIYGSRGANGVVLITTKKGREGKARIKASTTTTASMIGRKIDLLGADGYAEMRNGDALLENVGVRYGFYEGNIYKIKNVATGDTYFTDPESANLTTDIIDNYNLEPTDQIDWLTEMTDIAISTSNRVSVSGGTGGIYYYLATGLSTDKGIIPNSNIKSGDIRSNLSVKINDRIKIASTIYASYRTNDMNLSTDGTGNRGLMNSILNASPLNDDIFADDGEPLSNPRLWASDYYDNSKESRMVASFSTDIKLTDFLTYQFRLSGNIRNKERVRYYTDKIGLGISHGGDIGESNLVSRNYSTENLLQFNKDFSKAHSLNGTVGFTTDEYRTTTKSISGSNFSDFILGENGLNFAQTLTYNNPIESPKNYVSAFARTNYALYNKYLFTYTFRRDGVSVFSGKNKWDNFHSLALAWKLEKEKFIKNLGFVSQLKLRAGWGQTGNSSISPFQTLNLYRVDQGAGYDGATVTGLVSTGIPNPSLVWEATVQSNVGLDWSILKGRFSGAIDTYIKTTERLLLRKPIPASNGFTSTTVNVGEIENKGLEFTVDANIINNNKFSWSLGANIAFNKNKILDLGSEDTYGDGRAHFFGNGLGTGTYTDPVNIFIENEAIGMFWGLKTDGIYRTAEELVDAPLYRSAAPQLGDIRFIDSDGNGEIDNSDKQIIGNPNPDYTYGINTELAYKNLSLRLVFTGKQGNDVFNAKLGQNAYGDKLTSRNVYAESWLDRWTPDNIDGVYPRQGFGLLDAADVLVEDASYLRLSTATLNFDFPKNWLKQIGVNSASVYLTGNNLFLLTKYKGFDPEVNSFAYDGTRIGIDWSSSPRPVSYTLGVNVNF</sequence>
<evidence type="ECO:0000256" key="4">
    <source>
        <dbReference type="ARBA" id="ARBA00022692"/>
    </source>
</evidence>
<evidence type="ECO:0000256" key="1">
    <source>
        <dbReference type="ARBA" id="ARBA00004571"/>
    </source>
</evidence>
<organism evidence="10 11">
    <name type="scientific">Wenyingzhuangia marina</name>
    <dbReference type="NCBI Taxonomy" id="1195760"/>
    <lineage>
        <taxon>Bacteria</taxon>
        <taxon>Pseudomonadati</taxon>
        <taxon>Bacteroidota</taxon>
        <taxon>Flavobacteriia</taxon>
        <taxon>Flavobacteriales</taxon>
        <taxon>Flavobacteriaceae</taxon>
        <taxon>Wenyingzhuangia</taxon>
    </lineage>
</organism>
<evidence type="ECO:0000256" key="8">
    <source>
        <dbReference type="SAM" id="SignalP"/>
    </source>
</evidence>